<feature type="transmembrane region" description="Helical" evidence="2">
    <location>
        <begin position="39"/>
        <end position="60"/>
    </location>
</feature>
<dbReference type="PANTHER" id="PTHR43999:SF3">
    <property type="entry name" value="TRANSCRIPTION FACTOR MAMYB"/>
    <property type="match status" value="1"/>
</dbReference>
<evidence type="ECO:0000256" key="1">
    <source>
        <dbReference type="SAM" id="MobiDB-lite"/>
    </source>
</evidence>
<keyword evidence="2" id="KW-0472">Membrane</keyword>
<dbReference type="GO" id="GO:0051083">
    <property type="term" value="P:'de novo' cotranslational protein folding"/>
    <property type="evidence" value="ECO:0007669"/>
    <property type="project" value="InterPro"/>
</dbReference>
<proteinExistence type="predicted"/>
<dbReference type="Gene3D" id="1.10.10.60">
    <property type="entry name" value="Homeodomain-like"/>
    <property type="match status" value="2"/>
</dbReference>
<dbReference type="PROSITE" id="PS50090">
    <property type="entry name" value="MYB_LIKE"/>
    <property type="match status" value="1"/>
</dbReference>
<dbReference type="SUPFAM" id="SSF46689">
    <property type="entry name" value="Homeodomain-like"/>
    <property type="match status" value="2"/>
</dbReference>
<name>A0A6A5MKI1_LUPAL</name>
<dbReference type="AlphaFoldDB" id="A0A6A5MKI1"/>
<feature type="region of interest" description="Disordered" evidence="1">
    <location>
        <begin position="95"/>
        <end position="128"/>
    </location>
</feature>
<protein>
    <submittedName>
        <fullName evidence="3">Putative transcription factor MYB-HB-like family</fullName>
    </submittedName>
</protein>
<feature type="compositionally biased region" description="Basic residues" evidence="1">
    <location>
        <begin position="114"/>
        <end position="124"/>
    </location>
</feature>
<sequence length="309" mass="34005">MEFLDEDAKPRFVFQSVAAKSTTTSTDPQFPYNKPTKPLLFVTVSLSSILFALSIFFFQSEPFKSLFFWFSLSLLVGPFAPTSLTAGDIRVGQGPIVEFPEQETATTDDDSKKRGSNRRSKAQTRRSDDFPVPAVVPVAAVTANGKRNGVAAAEAVVEEEKEWREEDVAILKKQLLKNPVGKPRRWEVIAEAFGGRHKAESVIKKAKELSEKKIDDSDSYAEFLKNRKVTDKRVENNAVGDGEDVKGESEWSSGEDIALLNALKAFPKEASMRWEKIAAAIPGKSKAACVKRVAELKKGFRTAKAAGDG</sequence>
<dbReference type="GO" id="GO:0006450">
    <property type="term" value="P:regulation of translational fidelity"/>
    <property type="evidence" value="ECO:0007669"/>
    <property type="project" value="InterPro"/>
</dbReference>
<evidence type="ECO:0000313" key="3">
    <source>
        <dbReference type="EMBL" id="KAE9610244.1"/>
    </source>
</evidence>
<reference evidence="4" key="1">
    <citation type="journal article" date="2020" name="Nat. Commun.">
        <title>Genome sequence of the cluster root forming white lupin.</title>
        <authorList>
            <person name="Hufnagel B."/>
            <person name="Marques A."/>
            <person name="Soriano A."/>
            <person name="Marques L."/>
            <person name="Divol F."/>
            <person name="Doumas P."/>
            <person name="Sallet E."/>
            <person name="Mancinotti D."/>
            <person name="Carrere S."/>
            <person name="Marande W."/>
            <person name="Arribat S."/>
            <person name="Keller J."/>
            <person name="Huneau C."/>
            <person name="Blein T."/>
            <person name="Aime D."/>
            <person name="Laguerre M."/>
            <person name="Taylor J."/>
            <person name="Schubert V."/>
            <person name="Nelson M."/>
            <person name="Geu-Flores F."/>
            <person name="Crespi M."/>
            <person name="Gallardo-Guerrero K."/>
            <person name="Delaux P.-M."/>
            <person name="Salse J."/>
            <person name="Berges H."/>
            <person name="Guyot R."/>
            <person name="Gouzy J."/>
            <person name="Peret B."/>
        </authorList>
    </citation>
    <scope>NUCLEOTIDE SEQUENCE [LARGE SCALE GENOMIC DNA]</scope>
    <source>
        <strain evidence="4">cv. Amiga</strain>
    </source>
</reference>
<keyword evidence="2" id="KW-0812">Transmembrane</keyword>
<dbReference type="GO" id="GO:0030544">
    <property type="term" value="F:Hsp70 protein binding"/>
    <property type="evidence" value="ECO:0007669"/>
    <property type="project" value="InterPro"/>
</dbReference>
<dbReference type="OrthoDB" id="10250354at2759"/>
<keyword evidence="4" id="KW-1185">Reference proteome</keyword>
<dbReference type="InterPro" id="IPR009057">
    <property type="entry name" value="Homeodomain-like_sf"/>
</dbReference>
<dbReference type="Proteomes" id="UP000447434">
    <property type="component" value="Chromosome 7"/>
</dbReference>
<dbReference type="PANTHER" id="PTHR43999">
    <property type="entry name" value="DNAJ HOMOLOG SUBFAMILY C MEMBER 2"/>
    <property type="match status" value="1"/>
</dbReference>
<feature type="transmembrane region" description="Helical" evidence="2">
    <location>
        <begin position="66"/>
        <end position="86"/>
    </location>
</feature>
<dbReference type="CDD" id="cd00167">
    <property type="entry name" value="SANT"/>
    <property type="match status" value="1"/>
</dbReference>
<dbReference type="GO" id="GO:0043022">
    <property type="term" value="F:ribosome binding"/>
    <property type="evidence" value="ECO:0007669"/>
    <property type="project" value="InterPro"/>
</dbReference>
<dbReference type="FunFam" id="1.10.10.60:FF:000416">
    <property type="entry name" value="Myb family transcription factor"/>
    <property type="match status" value="1"/>
</dbReference>
<dbReference type="GO" id="GO:0005829">
    <property type="term" value="C:cytosol"/>
    <property type="evidence" value="ECO:0007669"/>
    <property type="project" value="TreeGrafter"/>
</dbReference>
<gene>
    <name evidence="3" type="ORF">Lalb_Chr07g0184551</name>
</gene>
<accession>A0A6A5MKI1</accession>
<evidence type="ECO:0000313" key="4">
    <source>
        <dbReference type="Proteomes" id="UP000447434"/>
    </source>
</evidence>
<dbReference type="EMBL" id="WOCE01000007">
    <property type="protein sequence ID" value="KAE9610244.1"/>
    <property type="molecule type" value="Genomic_DNA"/>
</dbReference>
<dbReference type="InterPro" id="IPR001005">
    <property type="entry name" value="SANT/Myb"/>
</dbReference>
<evidence type="ECO:0000256" key="2">
    <source>
        <dbReference type="SAM" id="Phobius"/>
    </source>
</evidence>
<organism evidence="3 4">
    <name type="scientific">Lupinus albus</name>
    <name type="common">White lupine</name>
    <name type="synonym">Lupinus termis</name>
    <dbReference type="NCBI Taxonomy" id="3870"/>
    <lineage>
        <taxon>Eukaryota</taxon>
        <taxon>Viridiplantae</taxon>
        <taxon>Streptophyta</taxon>
        <taxon>Embryophyta</taxon>
        <taxon>Tracheophyta</taxon>
        <taxon>Spermatophyta</taxon>
        <taxon>Magnoliopsida</taxon>
        <taxon>eudicotyledons</taxon>
        <taxon>Gunneridae</taxon>
        <taxon>Pentapetalae</taxon>
        <taxon>rosids</taxon>
        <taxon>fabids</taxon>
        <taxon>Fabales</taxon>
        <taxon>Fabaceae</taxon>
        <taxon>Papilionoideae</taxon>
        <taxon>50 kb inversion clade</taxon>
        <taxon>genistoids sensu lato</taxon>
        <taxon>core genistoids</taxon>
        <taxon>Genisteae</taxon>
        <taxon>Lupinus</taxon>
    </lineage>
</organism>
<comment type="caution">
    <text evidence="3">The sequence shown here is derived from an EMBL/GenBank/DDBJ whole genome shotgun (WGS) entry which is preliminary data.</text>
</comment>
<dbReference type="SMART" id="SM00717">
    <property type="entry name" value="SANT"/>
    <property type="match status" value="2"/>
</dbReference>
<keyword evidence="2" id="KW-1133">Transmembrane helix</keyword>
<dbReference type="Pfam" id="PF23082">
    <property type="entry name" value="Myb_DNA-binding_2"/>
    <property type="match status" value="1"/>
</dbReference>
<dbReference type="InterPro" id="IPR044634">
    <property type="entry name" value="Zuotin/DnaJC2"/>
</dbReference>